<feature type="transmembrane region" description="Helical" evidence="7">
    <location>
        <begin position="155"/>
        <end position="176"/>
    </location>
</feature>
<evidence type="ECO:0000259" key="8">
    <source>
        <dbReference type="Pfam" id="PF20684"/>
    </source>
</evidence>
<feature type="compositionally biased region" description="Polar residues" evidence="6">
    <location>
        <begin position="369"/>
        <end position="378"/>
    </location>
</feature>
<evidence type="ECO:0000256" key="1">
    <source>
        <dbReference type="ARBA" id="ARBA00004141"/>
    </source>
</evidence>
<feature type="transmembrane region" description="Helical" evidence="7">
    <location>
        <begin position="96"/>
        <end position="121"/>
    </location>
</feature>
<protein>
    <recommendedName>
        <fullName evidence="8">Rhodopsin domain-containing protein</fullName>
    </recommendedName>
</protein>
<evidence type="ECO:0000256" key="2">
    <source>
        <dbReference type="ARBA" id="ARBA00022692"/>
    </source>
</evidence>
<comment type="subcellular location">
    <subcellularLocation>
        <location evidence="1">Membrane</location>
        <topology evidence="1">Multi-pass membrane protein</topology>
    </subcellularLocation>
</comment>
<accession>A0ABP0B8N1</accession>
<dbReference type="EMBL" id="CAWUHC010000016">
    <property type="protein sequence ID" value="CAK7215973.1"/>
    <property type="molecule type" value="Genomic_DNA"/>
</dbReference>
<dbReference type="InterPro" id="IPR052337">
    <property type="entry name" value="SAT4-like"/>
</dbReference>
<keyword evidence="2 7" id="KW-0812">Transmembrane</keyword>
<comment type="caution">
    <text evidence="9">The sequence shown here is derived from an EMBL/GenBank/DDBJ whole genome shotgun (WGS) entry which is preliminary data.</text>
</comment>
<dbReference type="PANTHER" id="PTHR33048">
    <property type="entry name" value="PTH11-LIKE INTEGRAL MEMBRANE PROTEIN (AFU_ORTHOLOGUE AFUA_5G11245)"/>
    <property type="match status" value="1"/>
</dbReference>
<feature type="transmembrane region" description="Helical" evidence="7">
    <location>
        <begin position="26"/>
        <end position="47"/>
    </location>
</feature>
<feature type="transmembrane region" description="Helical" evidence="7">
    <location>
        <begin position="215"/>
        <end position="238"/>
    </location>
</feature>
<evidence type="ECO:0000256" key="7">
    <source>
        <dbReference type="SAM" id="Phobius"/>
    </source>
</evidence>
<keyword evidence="3 7" id="KW-1133">Transmembrane helix</keyword>
<proteinExistence type="inferred from homology"/>
<dbReference type="Proteomes" id="UP001642406">
    <property type="component" value="Unassembled WGS sequence"/>
</dbReference>
<evidence type="ECO:0000256" key="3">
    <source>
        <dbReference type="ARBA" id="ARBA00022989"/>
    </source>
</evidence>
<dbReference type="Pfam" id="PF20684">
    <property type="entry name" value="Fung_rhodopsin"/>
    <property type="match status" value="1"/>
</dbReference>
<organism evidence="9 10">
    <name type="scientific">Sporothrix bragantina</name>
    <dbReference type="NCBI Taxonomy" id="671064"/>
    <lineage>
        <taxon>Eukaryota</taxon>
        <taxon>Fungi</taxon>
        <taxon>Dikarya</taxon>
        <taxon>Ascomycota</taxon>
        <taxon>Pezizomycotina</taxon>
        <taxon>Sordariomycetes</taxon>
        <taxon>Sordariomycetidae</taxon>
        <taxon>Ophiostomatales</taxon>
        <taxon>Ophiostomataceae</taxon>
        <taxon>Sporothrix</taxon>
    </lineage>
</organism>
<feature type="region of interest" description="Disordered" evidence="6">
    <location>
        <begin position="346"/>
        <end position="417"/>
    </location>
</feature>
<evidence type="ECO:0000313" key="9">
    <source>
        <dbReference type="EMBL" id="CAK7215973.1"/>
    </source>
</evidence>
<keyword evidence="10" id="KW-1185">Reference proteome</keyword>
<sequence>MATDTQFNFTAYLEQPVPWQNQPASIRGIIISVTSIAAICATTRLYIRLSVLRMPGWDDLFVVLYLLTTLASAVAMCIAPSFGLGQHLILFTPPELRMFLILFYIGNAAYVSSTAFMKLALLFQFLRVFRNGDSPNSNTSSTTRDLSGRTFLRRICQILVVVVAVWGATFSFLAWVPCLPVSTYWDAVTNFSPGKKAGSQGTCYGFGISTDRTAFIAHTAINMALDVCVLAVPVPLYLGSRFTQDTTTTTTGRLRVRAGVIMLLLLGALVNVFAAWRLALLIGSGGSLLQTYVDSTFYAPDTVLLSSLEVNLASICASVPIFWPVLRQQVFRILVTKEVEITRDERVGDDTGSGYDSDDEIEKSKKQLNKTPNSNGHYDNSFIRDQVDPLRPGTSAGVETKVRSETATVKSKRWMPW</sequence>
<evidence type="ECO:0000313" key="10">
    <source>
        <dbReference type="Proteomes" id="UP001642406"/>
    </source>
</evidence>
<feature type="transmembrane region" description="Helical" evidence="7">
    <location>
        <begin position="259"/>
        <end position="283"/>
    </location>
</feature>
<reference evidence="9 10" key="1">
    <citation type="submission" date="2024-01" db="EMBL/GenBank/DDBJ databases">
        <authorList>
            <person name="Allen C."/>
            <person name="Tagirdzhanova G."/>
        </authorList>
    </citation>
    <scope>NUCLEOTIDE SEQUENCE [LARGE SCALE GENOMIC DNA]</scope>
</reference>
<dbReference type="InterPro" id="IPR049326">
    <property type="entry name" value="Rhodopsin_dom_fungi"/>
</dbReference>
<dbReference type="PANTHER" id="PTHR33048:SF47">
    <property type="entry name" value="INTEGRAL MEMBRANE PROTEIN-RELATED"/>
    <property type="match status" value="1"/>
</dbReference>
<evidence type="ECO:0000256" key="4">
    <source>
        <dbReference type="ARBA" id="ARBA00023136"/>
    </source>
</evidence>
<evidence type="ECO:0000256" key="5">
    <source>
        <dbReference type="ARBA" id="ARBA00038359"/>
    </source>
</evidence>
<comment type="similarity">
    <text evidence="5">Belongs to the SAT4 family.</text>
</comment>
<name>A0ABP0B8N1_9PEZI</name>
<feature type="transmembrane region" description="Helical" evidence="7">
    <location>
        <begin position="59"/>
        <end position="84"/>
    </location>
</feature>
<keyword evidence="4 7" id="KW-0472">Membrane</keyword>
<evidence type="ECO:0000256" key="6">
    <source>
        <dbReference type="SAM" id="MobiDB-lite"/>
    </source>
</evidence>
<feature type="domain" description="Rhodopsin" evidence="8">
    <location>
        <begin position="44"/>
        <end position="327"/>
    </location>
</feature>
<feature type="transmembrane region" description="Helical" evidence="7">
    <location>
        <begin position="303"/>
        <end position="326"/>
    </location>
</feature>
<gene>
    <name evidence="9" type="ORF">SBRCBS47491_002673</name>
</gene>